<dbReference type="RefSeq" id="XP_005718438.1">
    <property type="nucleotide sequence ID" value="XM_005718381.1"/>
</dbReference>
<dbReference type="EMBL" id="HG001941">
    <property type="protein sequence ID" value="CDF38545.1"/>
    <property type="molecule type" value="Genomic_DNA"/>
</dbReference>
<reference evidence="2" key="1">
    <citation type="journal article" date="2013" name="Proc. Natl. Acad. Sci. U.S.A.">
        <title>Genome structure and metabolic features in the red seaweed Chondrus crispus shed light on evolution of the Archaeplastida.</title>
        <authorList>
            <person name="Collen J."/>
            <person name="Porcel B."/>
            <person name="Carre W."/>
            <person name="Ball S.G."/>
            <person name="Chaparro C."/>
            <person name="Tonon T."/>
            <person name="Barbeyron T."/>
            <person name="Michel G."/>
            <person name="Noel B."/>
            <person name="Valentin K."/>
            <person name="Elias M."/>
            <person name="Artiguenave F."/>
            <person name="Arun A."/>
            <person name="Aury J.M."/>
            <person name="Barbosa-Neto J.F."/>
            <person name="Bothwell J.H."/>
            <person name="Bouget F.Y."/>
            <person name="Brillet L."/>
            <person name="Cabello-Hurtado F."/>
            <person name="Capella-Gutierrez S."/>
            <person name="Charrier B."/>
            <person name="Cladiere L."/>
            <person name="Cock J.M."/>
            <person name="Coelho S.M."/>
            <person name="Colleoni C."/>
            <person name="Czjzek M."/>
            <person name="Da Silva C."/>
            <person name="Delage L."/>
            <person name="Denoeud F."/>
            <person name="Deschamps P."/>
            <person name="Dittami S.M."/>
            <person name="Gabaldon T."/>
            <person name="Gachon C.M."/>
            <person name="Groisillier A."/>
            <person name="Herve C."/>
            <person name="Jabbari K."/>
            <person name="Katinka M."/>
            <person name="Kloareg B."/>
            <person name="Kowalczyk N."/>
            <person name="Labadie K."/>
            <person name="Leblanc C."/>
            <person name="Lopez P.J."/>
            <person name="McLachlan D.H."/>
            <person name="Meslet-Cladiere L."/>
            <person name="Moustafa A."/>
            <person name="Nehr Z."/>
            <person name="Nyvall Collen P."/>
            <person name="Panaud O."/>
            <person name="Partensky F."/>
            <person name="Poulain J."/>
            <person name="Rensing S.A."/>
            <person name="Rousvoal S."/>
            <person name="Samson G."/>
            <person name="Symeonidi A."/>
            <person name="Weissenbach J."/>
            <person name="Zambounis A."/>
            <person name="Wincker P."/>
            <person name="Boyen C."/>
        </authorList>
    </citation>
    <scope>NUCLEOTIDE SEQUENCE [LARGE SCALE GENOMIC DNA]</scope>
    <source>
        <strain evidence="2">cv. Stackhouse</strain>
    </source>
</reference>
<dbReference type="InterPro" id="IPR012337">
    <property type="entry name" value="RNaseH-like_sf"/>
</dbReference>
<dbReference type="SUPFAM" id="SSF53098">
    <property type="entry name" value="Ribonuclease H-like"/>
    <property type="match status" value="1"/>
</dbReference>
<organism evidence="1 2">
    <name type="scientific">Chondrus crispus</name>
    <name type="common">Carrageen Irish moss</name>
    <name type="synonym">Polymorpha crispa</name>
    <dbReference type="NCBI Taxonomy" id="2769"/>
    <lineage>
        <taxon>Eukaryota</taxon>
        <taxon>Rhodophyta</taxon>
        <taxon>Florideophyceae</taxon>
        <taxon>Rhodymeniophycidae</taxon>
        <taxon>Gigartinales</taxon>
        <taxon>Gigartinaceae</taxon>
        <taxon>Chondrus</taxon>
    </lineage>
</organism>
<dbReference type="KEGG" id="ccp:CHC_T00001119001"/>
<dbReference type="AlphaFoldDB" id="R7QME4"/>
<gene>
    <name evidence="1" type="ORF">CHC_T00001119001</name>
</gene>
<dbReference type="OrthoDB" id="10057873at2759"/>
<protein>
    <recommendedName>
        <fullName evidence="3">HAT C-terminal dimerisation domain-containing protein</fullName>
    </recommendedName>
</protein>
<name>R7QME4_CHOCR</name>
<proteinExistence type="predicted"/>
<evidence type="ECO:0000313" key="2">
    <source>
        <dbReference type="Proteomes" id="UP000012073"/>
    </source>
</evidence>
<evidence type="ECO:0000313" key="1">
    <source>
        <dbReference type="EMBL" id="CDF38545.1"/>
    </source>
</evidence>
<sequence length="372" mass="41664">MPNGATLGSNLLDKISVLPCFAAFIETIVSQTICESNVVRRSFIDPMSRGLFKALGEKSFLDSENCQSRPANLQLPLTNLSMEELLAHLRYFSDHLEIIQGVLKRKGDAEDVEVVCMRKGDLKLLEVILDTFAEPLRQIRTKRQGDVFRSERLSIALPAMKQLLQDLEGIYHSVTEPLKTVVMDVFQAVKLQREAMESQSIYACATLLDPRFKREGFSTVEAADVAESQIAETFERERKREDVGRGLRDSGGNATSIIDGPSMGYDQMIGSDTAERELLSSFLRAYLEEPIVEGMEDVEGYWRGRHSKWPLLAEIAAQYALMPSTCDTDTTHSVLGDYKRLDSFDSSVSSDSLYLSFCRTNMLLVDGDLMLS</sequence>
<dbReference type="GeneID" id="17326158"/>
<dbReference type="Proteomes" id="UP000012073">
    <property type="component" value="Unassembled WGS sequence"/>
</dbReference>
<evidence type="ECO:0008006" key="3">
    <source>
        <dbReference type="Google" id="ProtNLM"/>
    </source>
</evidence>
<keyword evidence="2" id="KW-1185">Reference proteome</keyword>
<dbReference type="STRING" id="2769.R7QME4"/>
<dbReference type="Gramene" id="CDF38545">
    <property type="protein sequence ID" value="CDF38545"/>
    <property type="gene ID" value="CHC_T00001119001"/>
</dbReference>
<accession>R7QME4</accession>